<evidence type="ECO:0000256" key="7">
    <source>
        <dbReference type="ARBA" id="ARBA00022989"/>
    </source>
</evidence>
<evidence type="ECO:0000256" key="2">
    <source>
        <dbReference type="ARBA" id="ARBA00004236"/>
    </source>
</evidence>
<evidence type="ECO:0000256" key="1">
    <source>
        <dbReference type="ARBA" id="ARBA00004141"/>
    </source>
</evidence>
<dbReference type="InterPro" id="IPR036734">
    <property type="entry name" value="Neur_chan_lig-bd_sf"/>
</dbReference>
<dbReference type="InterPro" id="IPR006201">
    <property type="entry name" value="Neur_channel"/>
</dbReference>
<gene>
    <name evidence="15" type="ORF">ODALV1_LOCUS17244</name>
</gene>
<evidence type="ECO:0000256" key="8">
    <source>
        <dbReference type="ARBA" id="ARBA00023065"/>
    </source>
</evidence>
<keyword evidence="6 12" id="KW-0732">Signal</keyword>
<name>A0ABP1QZZ5_9HEXA</name>
<dbReference type="PANTHER" id="PTHR18945">
    <property type="entry name" value="NEUROTRANSMITTER GATED ION CHANNEL"/>
    <property type="match status" value="1"/>
</dbReference>
<evidence type="ECO:0000259" key="14">
    <source>
        <dbReference type="Pfam" id="PF02932"/>
    </source>
</evidence>
<dbReference type="InterPro" id="IPR006028">
    <property type="entry name" value="GABAA/Glycine_rcpt"/>
</dbReference>
<dbReference type="PRINTS" id="PR00252">
    <property type="entry name" value="NRIONCHANNEL"/>
</dbReference>
<evidence type="ECO:0000256" key="5">
    <source>
        <dbReference type="ARBA" id="ARBA00022692"/>
    </source>
</evidence>
<dbReference type="CDD" id="cd18993">
    <property type="entry name" value="LGIC_ECD_GluCl"/>
    <property type="match status" value="1"/>
</dbReference>
<keyword evidence="9 11" id="KW-0472">Membrane</keyword>
<dbReference type="InterPro" id="IPR036719">
    <property type="entry name" value="Neuro-gated_channel_TM_sf"/>
</dbReference>
<evidence type="ECO:0008006" key="17">
    <source>
        <dbReference type="Google" id="ProtNLM"/>
    </source>
</evidence>
<keyword evidence="16" id="KW-1185">Reference proteome</keyword>
<comment type="subcellular location">
    <subcellularLocation>
        <location evidence="2">Cell membrane</location>
    </subcellularLocation>
    <subcellularLocation>
        <location evidence="1">Membrane</location>
        <topology evidence="1">Multi-pass membrane protein</topology>
    </subcellularLocation>
</comment>
<sequence length="364" mass="42344">MNLKTVIIFILAAFAINETTAQKDRINAEAAILEGWIPNFDKLTRMRPVSRENGSAPVIVTVNFYVRDMRIVGYNNEYSVQLTYRQQWKDERLSYTYQANGPRYVTLTNSKNEIWHPDTFFSNEIEGKYHEMMMRNQYIRIFPDGEVLSSHRISLRLSCHMDYRNFPFDTQTCPLRLASYAFTTDDVVFRWKVADPVQVSSTIGNDLQTLALTQFTTDNCDAQTNTGTYSCLRVEFQFQRRFKHFLIMVYIPTMMIVFVSWVSFWISSKAVTARTLLGTLTLFVLAIQTAEMNKKFPETIYTKAVDVWTGVCLTFVFAALLEFATVHYLSKWKSSSDILDVISRIVFPVLFILFNIFYWVAYAL</sequence>
<dbReference type="Gene3D" id="2.70.170.10">
    <property type="entry name" value="Neurotransmitter-gated ion-channel ligand-binding domain"/>
    <property type="match status" value="1"/>
</dbReference>
<keyword evidence="5 11" id="KW-0812">Transmembrane</keyword>
<evidence type="ECO:0000256" key="4">
    <source>
        <dbReference type="ARBA" id="ARBA00022475"/>
    </source>
</evidence>
<dbReference type="PRINTS" id="PR00253">
    <property type="entry name" value="GABAARECEPTR"/>
</dbReference>
<evidence type="ECO:0000256" key="9">
    <source>
        <dbReference type="ARBA" id="ARBA00023136"/>
    </source>
</evidence>
<dbReference type="CDD" id="cd19049">
    <property type="entry name" value="LGIC_TM_anion"/>
    <property type="match status" value="1"/>
</dbReference>
<reference evidence="15 16" key="1">
    <citation type="submission" date="2024-08" db="EMBL/GenBank/DDBJ databases">
        <authorList>
            <person name="Cucini C."/>
            <person name="Frati F."/>
        </authorList>
    </citation>
    <scope>NUCLEOTIDE SEQUENCE [LARGE SCALE GENOMIC DNA]</scope>
</reference>
<dbReference type="EMBL" id="CAXLJM020000053">
    <property type="protein sequence ID" value="CAL8116349.1"/>
    <property type="molecule type" value="Genomic_DNA"/>
</dbReference>
<dbReference type="InterPro" id="IPR006029">
    <property type="entry name" value="Neurotrans-gated_channel_TM"/>
</dbReference>
<proteinExistence type="predicted"/>
<feature type="transmembrane region" description="Helical" evidence="11">
    <location>
        <begin position="245"/>
        <end position="264"/>
    </location>
</feature>
<keyword evidence="4" id="KW-1003">Cell membrane</keyword>
<evidence type="ECO:0000313" key="15">
    <source>
        <dbReference type="EMBL" id="CAL8116349.1"/>
    </source>
</evidence>
<dbReference type="SUPFAM" id="SSF63712">
    <property type="entry name" value="Nicotinic receptor ligand binding domain-like"/>
    <property type="match status" value="1"/>
</dbReference>
<comment type="caution">
    <text evidence="15">The sequence shown here is derived from an EMBL/GenBank/DDBJ whole genome shotgun (WGS) entry which is preliminary data.</text>
</comment>
<evidence type="ECO:0000313" key="16">
    <source>
        <dbReference type="Proteomes" id="UP001642540"/>
    </source>
</evidence>
<dbReference type="SUPFAM" id="SSF90112">
    <property type="entry name" value="Neurotransmitter-gated ion-channel transmembrane pore"/>
    <property type="match status" value="1"/>
</dbReference>
<feature type="domain" description="Neurotransmitter-gated ion-channel transmembrane" evidence="14">
    <location>
        <begin position="249"/>
        <end position="334"/>
    </location>
</feature>
<keyword evidence="8" id="KW-0406">Ion transport</keyword>
<accession>A0ABP1QZZ5</accession>
<evidence type="ECO:0000256" key="12">
    <source>
        <dbReference type="SAM" id="SignalP"/>
    </source>
</evidence>
<keyword evidence="10" id="KW-0407">Ion channel</keyword>
<feature type="domain" description="Neurotransmitter-gated ion-channel ligand-binding" evidence="13">
    <location>
        <begin position="45"/>
        <end position="241"/>
    </location>
</feature>
<dbReference type="Pfam" id="PF02931">
    <property type="entry name" value="Neur_chan_LBD"/>
    <property type="match status" value="1"/>
</dbReference>
<protein>
    <recommendedName>
        <fullName evidence="17">Glutamate-gated chloride channel</fullName>
    </recommendedName>
</protein>
<evidence type="ECO:0000256" key="6">
    <source>
        <dbReference type="ARBA" id="ARBA00022729"/>
    </source>
</evidence>
<dbReference type="Gene3D" id="1.20.58.390">
    <property type="entry name" value="Neurotransmitter-gated ion-channel transmembrane domain"/>
    <property type="match status" value="1"/>
</dbReference>
<feature type="transmembrane region" description="Helical" evidence="11">
    <location>
        <begin position="307"/>
        <end position="329"/>
    </location>
</feature>
<evidence type="ECO:0000256" key="3">
    <source>
        <dbReference type="ARBA" id="ARBA00022448"/>
    </source>
</evidence>
<feature type="transmembrane region" description="Helical" evidence="11">
    <location>
        <begin position="341"/>
        <end position="361"/>
    </location>
</feature>
<organism evidence="15 16">
    <name type="scientific">Orchesella dallaii</name>
    <dbReference type="NCBI Taxonomy" id="48710"/>
    <lineage>
        <taxon>Eukaryota</taxon>
        <taxon>Metazoa</taxon>
        <taxon>Ecdysozoa</taxon>
        <taxon>Arthropoda</taxon>
        <taxon>Hexapoda</taxon>
        <taxon>Collembola</taxon>
        <taxon>Entomobryomorpha</taxon>
        <taxon>Entomobryoidea</taxon>
        <taxon>Orchesellidae</taxon>
        <taxon>Orchesellinae</taxon>
        <taxon>Orchesella</taxon>
    </lineage>
</organism>
<feature type="chain" id="PRO_5046101269" description="Glutamate-gated chloride channel" evidence="12">
    <location>
        <begin position="22"/>
        <end position="364"/>
    </location>
</feature>
<evidence type="ECO:0000256" key="10">
    <source>
        <dbReference type="ARBA" id="ARBA00023303"/>
    </source>
</evidence>
<dbReference type="NCBIfam" id="TIGR00860">
    <property type="entry name" value="LIC"/>
    <property type="match status" value="1"/>
</dbReference>
<dbReference type="Pfam" id="PF02932">
    <property type="entry name" value="Neur_chan_memb"/>
    <property type="match status" value="1"/>
</dbReference>
<feature type="signal peptide" evidence="12">
    <location>
        <begin position="1"/>
        <end position="21"/>
    </location>
</feature>
<keyword evidence="7 11" id="KW-1133">Transmembrane helix</keyword>
<keyword evidence="3" id="KW-0813">Transport</keyword>
<feature type="transmembrane region" description="Helical" evidence="11">
    <location>
        <begin position="271"/>
        <end position="287"/>
    </location>
</feature>
<dbReference type="InterPro" id="IPR038050">
    <property type="entry name" value="Neuro_actylchol_rec"/>
</dbReference>
<evidence type="ECO:0000256" key="11">
    <source>
        <dbReference type="SAM" id="Phobius"/>
    </source>
</evidence>
<dbReference type="Proteomes" id="UP001642540">
    <property type="component" value="Unassembled WGS sequence"/>
</dbReference>
<evidence type="ECO:0000259" key="13">
    <source>
        <dbReference type="Pfam" id="PF02931"/>
    </source>
</evidence>
<dbReference type="InterPro" id="IPR006202">
    <property type="entry name" value="Neur_chan_lig-bd"/>
</dbReference>